<dbReference type="Pfam" id="PF07307">
    <property type="entry name" value="HEPPP_synt_1"/>
    <property type="match status" value="1"/>
</dbReference>
<dbReference type="InterPro" id="IPR009920">
    <property type="entry name" value="HEPPP_synth_su1"/>
</dbReference>
<proteinExistence type="predicted"/>
<dbReference type="RefSeq" id="WP_090840490.1">
    <property type="nucleotide sequence ID" value="NZ_FNIL01000001.1"/>
</dbReference>
<accession>A0A1H0AVZ8</accession>
<dbReference type="AlphaFoldDB" id="A0A1H0AVZ8"/>
<dbReference type="EMBL" id="FNIL01000001">
    <property type="protein sequence ID" value="SDN37535.1"/>
    <property type="molecule type" value="Genomic_DNA"/>
</dbReference>
<dbReference type="Gene3D" id="1.20.120.1450">
    <property type="match status" value="1"/>
</dbReference>
<evidence type="ECO:0000313" key="2">
    <source>
        <dbReference type="Proteomes" id="UP000198778"/>
    </source>
</evidence>
<sequence length="239" mass="27302">MTATYDHVHILHKLTTEFYQQVRLPYVQRFIPEPIMNPMQAKLLLIMLEDAEISSPSQHSITLAALLVQAAMDTHDRIGTLEVSSEIERKQRQLTVLAGDYYSSLYYSILAGRGEETYIKVMSNAVETINDAKMRILQASDIETSLFHLVTVKSALTTHIAEYLGFHDAADSLRQLFLIQILTETDELSANKFPINIHLIQSKRKIKESLEHIQRNENSSNRIQRIIFEEAVKRASASF</sequence>
<name>A0A1H0AVZ8_9BACI</name>
<keyword evidence="2" id="KW-1185">Reference proteome</keyword>
<dbReference type="STRING" id="745820.SAMN04488053_101639"/>
<reference evidence="2" key="1">
    <citation type="submission" date="2016-10" db="EMBL/GenBank/DDBJ databases">
        <authorList>
            <person name="Varghese N."/>
            <person name="Submissions S."/>
        </authorList>
    </citation>
    <scope>NUCLEOTIDE SEQUENCE [LARGE SCALE GENOMIC DNA]</scope>
    <source>
        <strain evidence="2">CGMCC 1.10369</strain>
    </source>
</reference>
<organism evidence="1 2">
    <name type="scientific">Alkalicoccus daliensis</name>
    <dbReference type="NCBI Taxonomy" id="745820"/>
    <lineage>
        <taxon>Bacteria</taxon>
        <taxon>Bacillati</taxon>
        <taxon>Bacillota</taxon>
        <taxon>Bacilli</taxon>
        <taxon>Bacillales</taxon>
        <taxon>Bacillaceae</taxon>
        <taxon>Alkalicoccus</taxon>
    </lineage>
</organism>
<evidence type="ECO:0000313" key="1">
    <source>
        <dbReference type="EMBL" id="SDN37535.1"/>
    </source>
</evidence>
<gene>
    <name evidence="1" type="ORF">SAMN04488053_101639</name>
</gene>
<protein>
    <submittedName>
        <fullName evidence="1">Heptaprenyl diphosphate synthase</fullName>
    </submittedName>
</protein>
<dbReference type="OrthoDB" id="2417886at2"/>
<dbReference type="Proteomes" id="UP000198778">
    <property type="component" value="Unassembled WGS sequence"/>
</dbReference>
<dbReference type="GO" id="GO:0009234">
    <property type="term" value="P:menaquinone biosynthetic process"/>
    <property type="evidence" value="ECO:0007669"/>
    <property type="project" value="InterPro"/>
</dbReference>